<protein>
    <submittedName>
        <fullName evidence="1">Uncharacterized protein</fullName>
    </submittedName>
</protein>
<proteinExistence type="predicted"/>
<dbReference type="AlphaFoldDB" id="A0AB39XZT1"/>
<name>A0AB39XZT1_9ACTN</name>
<evidence type="ECO:0000313" key="1">
    <source>
        <dbReference type="EMBL" id="XDV62346.1"/>
    </source>
</evidence>
<organism evidence="1">
    <name type="scientific">Streptomyces sp. R33</name>
    <dbReference type="NCBI Taxonomy" id="3238629"/>
    <lineage>
        <taxon>Bacteria</taxon>
        <taxon>Bacillati</taxon>
        <taxon>Actinomycetota</taxon>
        <taxon>Actinomycetes</taxon>
        <taxon>Kitasatosporales</taxon>
        <taxon>Streptomycetaceae</taxon>
        <taxon>Streptomyces</taxon>
    </lineage>
</organism>
<gene>
    <name evidence="1" type="ORF">AB5J51_05025</name>
</gene>
<accession>A0AB39XZT1</accession>
<dbReference type="EMBL" id="CP165727">
    <property type="protein sequence ID" value="XDV62346.1"/>
    <property type="molecule type" value="Genomic_DNA"/>
</dbReference>
<reference evidence="1" key="1">
    <citation type="submission" date="2024-08" db="EMBL/GenBank/DDBJ databases">
        <authorList>
            <person name="Yu S.T."/>
        </authorList>
    </citation>
    <scope>NUCLEOTIDE SEQUENCE</scope>
    <source>
        <strain evidence="1">R33</strain>
    </source>
</reference>
<dbReference type="RefSeq" id="WP_369776961.1">
    <property type="nucleotide sequence ID" value="NZ_CP165727.1"/>
</dbReference>
<sequence length="119" mass="13504">MDVQHFERITAFIEARLTPLFGEATGSEHGFAMDDTSRALRALRNAVLEASAVKGLLEKRAEAEPALRRVIDQSVEHHWDVLRGIARQWEDHTDFLREFKRHAWELDEVLAAPAATTEG</sequence>